<dbReference type="Gene3D" id="3.30.70.580">
    <property type="entry name" value="Pseudouridine synthase I, catalytic domain, N-terminal subdomain"/>
    <property type="match status" value="1"/>
</dbReference>
<sequence length="266" mass="29490">MAHYQVIIAYDGTNFQGFQRQGSSRTVQAEIEAALHRLDWQGDAIFYAGRTDSGVHASGQVIAFDLEWAHSPEKLGRALNAHLPADVAARDVCLAAADFHPRYKATARRYQYHLFCQPNRDPLRERYAWRVWPQVESSLLIQAAASLPGSHDFAAFGSPLKPGGTTIRTIFAAEWVAEENGWLFTVTANAFLYRMVRRLVFLQVLVGQKQLSLEKFASALQSPSPLTPGLAKPNGLVLERVLFSDDRLITQGSYQTLIASGDKDSG</sequence>
<protein>
    <recommendedName>
        <fullName evidence="4">tRNA pseudouridine synthase A</fullName>
        <ecNumber evidence="4">5.4.99.12</ecNumber>
    </recommendedName>
    <alternativeName>
        <fullName evidence="4">tRNA pseudouridine(38-40) synthase</fullName>
    </alternativeName>
    <alternativeName>
        <fullName evidence="4">tRNA pseudouridylate synthase I</fullName>
    </alternativeName>
    <alternativeName>
        <fullName evidence="4">tRNA-uridine isomerase I</fullName>
    </alternativeName>
</protein>
<feature type="domain" description="Pseudouridine synthase I TruA alpha/beta" evidence="8">
    <location>
        <begin position="143"/>
        <end position="243"/>
    </location>
</feature>
<dbReference type="NCBIfam" id="TIGR00071">
    <property type="entry name" value="hisT_truA"/>
    <property type="match status" value="1"/>
</dbReference>
<dbReference type="SUPFAM" id="SSF55120">
    <property type="entry name" value="Pseudouridine synthase"/>
    <property type="match status" value="1"/>
</dbReference>
<dbReference type="FunFam" id="3.30.70.580:FF:000001">
    <property type="entry name" value="tRNA pseudouridine synthase A"/>
    <property type="match status" value="1"/>
</dbReference>
<evidence type="ECO:0000256" key="4">
    <source>
        <dbReference type="HAMAP-Rule" id="MF_00171"/>
    </source>
</evidence>
<dbReference type="GO" id="GO:0031119">
    <property type="term" value="P:tRNA pseudouridine synthesis"/>
    <property type="evidence" value="ECO:0007669"/>
    <property type="project" value="UniProtKB-UniRule"/>
</dbReference>
<comment type="catalytic activity">
    <reaction evidence="4 7">
        <text>uridine(38/39/40) in tRNA = pseudouridine(38/39/40) in tRNA</text>
        <dbReference type="Rhea" id="RHEA:22376"/>
        <dbReference type="Rhea" id="RHEA-COMP:10085"/>
        <dbReference type="Rhea" id="RHEA-COMP:10087"/>
        <dbReference type="ChEBI" id="CHEBI:65314"/>
        <dbReference type="ChEBI" id="CHEBI:65315"/>
        <dbReference type="EC" id="5.4.99.12"/>
    </reaction>
</comment>
<feature type="binding site" evidence="4 6">
    <location>
        <position position="110"/>
    </location>
    <ligand>
        <name>substrate</name>
    </ligand>
</feature>
<reference evidence="9" key="1">
    <citation type="journal article" date="2015" name="ISME J.">
        <title>Aquifer environment selects for microbial species cohorts in sediment and groundwater.</title>
        <authorList>
            <person name="Hug L.A."/>
            <person name="Thomas B.C."/>
            <person name="Brown C.T."/>
            <person name="Frischkorn K.R."/>
            <person name="Williams K.H."/>
            <person name="Tringe S.G."/>
            <person name="Banfield J.F."/>
        </authorList>
    </citation>
    <scope>NUCLEOTIDE SEQUENCE</scope>
</reference>
<dbReference type="InterPro" id="IPR020103">
    <property type="entry name" value="PsdUridine_synth_cat_dom_sf"/>
</dbReference>
<proteinExistence type="inferred from homology"/>
<evidence type="ECO:0000256" key="5">
    <source>
        <dbReference type="PIRSR" id="PIRSR001430-1"/>
    </source>
</evidence>
<dbReference type="PANTHER" id="PTHR11142">
    <property type="entry name" value="PSEUDOURIDYLATE SYNTHASE"/>
    <property type="match status" value="1"/>
</dbReference>
<evidence type="ECO:0000256" key="2">
    <source>
        <dbReference type="ARBA" id="ARBA00022694"/>
    </source>
</evidence>
<feature type="active site" description="Nucleophile" evidence="4 5">
    <location>
        <position position="52"/>
    </location>
</feature>
<comment type="function">
    <text evidence="4">Formation of pseudouridine at positions 38, 39 and 40 in the anticodon stem and loop of transfer RNAs.</text>
</comment>
<dbReference type="GO" id="GO:0160147">
    <property type="term" value="F:tRNA pseudouridine(38-40) synthase activity"/>
    <property type="evidence" value="ECO:0007669"/>
    <property type="project" value="UniProtKB-EC"/>
</dbReference>
<dbReference type="HAMAP" id="MF_00171">
    <property type="entry name" value="TruA"/>
    <property type="match status" value="1"/>
</dbReference>
<name>A0A0H4TE36_9CHLR</name>
<keyword evidence="3 4" id="KW-0413">Isomerase</keyword>
<evidence type="ECO:0000256" key="1">
    <source>
        <dbReference type="ARBA" id="ARBA00009375"/>
    </source>
</evidence>
<comment type="similarity">
    <text evidence="1 4 7">Belongs to the tRNA pseudouridine synthase TruA family.</text>
</comment>
<evidence type="ECO:0000256" key="7">
    <source>
        <dbReference type="RuleBase" id="RU003792"/>
    </source>
</evidence>
<dbReference type="InterPro" id="IPR020094">
    <property type="entry name" value="TruA/RsuA/RluB/E/F_N"/>
</dbReference>
<dbReference type="InterPro" id="IPR020097">
    <property type="entry name" value="PsdUridine_synth_TruA_a/b_dom"/>
</dbReference>
<dbReference type="InterPro" id="IPR020095">
    <property type="entry name" value="PsdUridine_synth_TruA_C"/>
</dbReference>
<evidence type="ECO:0000313" key="9">
    <source>
        <dbReference type="EMBL" id="AKQ05220.1"/>
    </source>
</evidence>
<dbReference type="PANTHER" id="PTHR11142:SF0">
    <property type="entry name" value="TRNA PSEUDOURIDINE SYNTHASE-LIKE 1"/>
    <property type="match status" value="1"/>
</dbReference>
<keyword evidence="2 4" id="KW-0819">tRNA processing</keyword>
<dbReference type="PIRSF" id="PIRSF001430">
    <property type="entry name" value="tRNA_psdUrid_synth"/>
    <property type="match status" value="1"/>
</dbReference>
<comment type="caution">
    <text evidence="4">Lacks conserved residue(s) required for the propagation of feature annotation.</text>
</comment>
<gene>
    <name evidence="4 9" type="primary">truA</name>
</gene>
<dbReference type="InterPro" id="IPR001406">
    <property type="entry name" value="PsdUridine_synth_TruA"/>
</dbReference>
<dbReference type="CDD" id="cd02570">
    <property type="entry name" value="PseudoU_synth_EcTruA"/>
    <property type="match status" value="1"/>
</dbReference>
<dbReference type="AlphaFoldDB" id="A0A0H4TE36"/>
<comment type="subunit">
    <text evidence="4">Homodimer.</text>
</comment>
<dbReference type="Pfam" id="PF01416">
    <property type="entry name" value="PseudoU_synth_1"/>
    <property type="match status" value="2"/>
</dbReference>
<dbReference type="Gene3D" id="3.30.70.660">
    <property type="entry name" value="Pseudouridine synthase I, catalytic domain, C-terminal subdomain"/>
    <property type="match status" value="1"/>
</dbReference>
<evidence type="ECO:0000259" key="8">
    <source>
        <dbReference type="Pfam" id="PF01416"/>
    </source>
</evidence>
<evidence type="ECO:0000256" key="3">
    <source>
        <dbReference type="ARBA" id="ARBA00023235"/>
    </source>
</evidence>
<organism evidence="9">
    <name type="scientific">uncultured Chloroflexi bacterium Rifle_16ft_4_minimus_24332</name>
    <dbReference type="NCBI Taxonomy" id="1665062"/>
    <lineage>
        <taxon>Bacteria</taxon>
        <taxon>Bacillati</taxon>
        <taxon>Chloroflexota</taxon>
        <taxon>environmental samples</taxon>
    </lineage>
</organism>
<dbReference type="EC" id="5.4.99.12" evidence="4"/>
<feature type="domain" description="Pseudouridine synthase I TruA alpha/beta" evidence="8">
    <location>
        <begin position="7"/>
        <end position="103"/>
    </location>
</feature>
<accession>A0A0H4TE36</accession>
<evidence type="ECO:0000256" key="6">
    <source>
        <dbReference type="PIRSR" id="PIRSR001430-2"/>
    </source>
</evidence>
<dbReference type="GO" id="GO:0003723">
    <property type="term" value="F:RNA binding"/>
    <property type="evidence" value="ECO:0007669"/>
    <property type="project" value="InterPro"/>
</dbReference>
<dbReference type="EMBL" id="KT007064">
    <property type="protein sequence ID" value="AKQ05220.1"/>
    <property type="molecule type" value="Genomic_DNA"/>
</dbReference>